<accession>A0A150H1R5</accession>
<keyword evidence="3" id="KW-1185">Reference proteome</keyword>
<dbReference type="EMBL" id="LSYV01000003">
    <property type="protein sequence ID" value="KXZ55995.1"/>
    <property type="molecule type" value="Genomic_DNA"/>
</dbReference>
<dbReference type="AlphaFoldDB" id="A0A150H1R5"/>
<name>A0A150H1R5_GONPE</name>
<reference evidence="3" key="1">
    <citation type="journal article" date="2016" name="Nat. Commun.">
        <title>The Gonium pectorale genome demonstrates co-option of cell cycle regulation during the evolution of multicellularity.</title>
        <authorList>
            <person name="Hanschen E.R."/>
            <person name="Marriage T.N."/>
            <person name="Ferris P.J."/>
            <person name="Hamaji T."/>
            <person name="Toyoda A."/>
            <person name="Fujiyama A."/>
            <person name="Neme R."/>
            <person name="Noguchi H."/>
            <person name="Minakuchi Y."/>
            <person name="Suzuki M."/>
            <person name="Kawai-Toyooka H."/>
            <person name="Smith D.R."/>
            <person name="Sparks H."/>
            <person name="Anderson J."/>
            <person name="Bakaric R."/>
            <person name="Luria V."/>
            <person name="Karger A."/>
            <person name="Kirschner M.W."/>
            <person name="Durand P.M."/>
            <person name="Michod R.E."/>
            <person name="Nozaki H."/>
            <person name="Olson B.J."/>
        </authorList>
    </citation>
    <scope>NUCLEOTIDE SEQUENCE [LARGE SCALE GENOMIC DNA]</scope>
    <source>
        <strain evidence="3">NIES-2863</strain>
    </source>
</reference>
<dbReference type="Proteomes" id="UP000075714">
    <property type="component" value="Unassembled WGS sequence"/>
</dbReference>
<feature type="compositionally biased region" description="Basic and acidic residues" evidence="1">
    <location>
        <begin position="117"/>
        <end position="130"/>
    </location>
</feature>
<evidence type="ECO:0000313" key="2">
    <source>
        <dbReference type="EMBL" id="KXZ55995.1"/>
    </source>
</evidence>
<dbReference type="STRING" id="33097.A0A150H1R5"/>
<feature type="compositionally biased region" description="Gly residues" evidence="1">
    <location>
        <begin position="93"/>
        <end position="107"/>
    </location>
</feature>
<evidence type="ECO:0000256" key="1">
    <source>
        <dbReference type="SAM" id="MobiDB-lite"/>
    </source>
</evidence>
<sequence length="130" mass="12655">MVQENEKEIIALKEENAMLRGRMEGKQLGSTVTLPAEALQSLLQMTGAGNLLAEAAAAAAAGGGAGAGSSSGVLSLGQGTRGGRGMGLPDVLGLGGGRGGDGPGGGRGADRPAQSLGRHDSRGDGDDGME</sequence>
<gene>
    <name evidence="2" type="ORF">GPECTOR_2g1547</name>
</gene>
<comment type="caution">
    <text evidence="2">The sequence shown here is derived from an EMBL/GenBank/DDBJ whole genome shotgun (WGS) entry which is preliminary data.</text>
</comment>
<dbReference type="OrthoDB" id="551620at2759"/>
<evidence type="ECO:0000313" key="3">
    <source>
        <dbReference type="Proteomes" id="UP000075714"/>
    </source>
</evidence>
<protein>
    <recommendedName>
        <fullName evidence="4">BZIP domain-containing protein</fullName>
    </recommendedName>
</protein>
<feature type="region of interest" description="Disordered" evidence="1">
    <location>
        <begin position="59"/>
        <end position="130"/>
    </location>
</feature>
<organism evidence="2 3">
    <name type="scientific">Gonium pectorale</name>
    <name type="common">Green alga</name>
    <dbReference type="NCBI Taxonomy" id="33097"/>
    <lineage>
        <taxon>Eukaryota</taxon>
        <taxon>Viridiplantae</taxon>
        <taxon>Chlorophyta</taxon>
        <taxon>core chlorophytes</taxon>
        <taxon>Chlorophyceae</taxon>
        <taxon>CS clade</taxon>
        <taxon>Chlamydomonadales</taxon>
        <taxon>Volvocaceae</taxon>
        <taxon>Gonium</taxon>
    </lineage>
</organism>
<proteinExistence type="predicted"/>
<evidence type="ECO:0008006" key="4">
    <source>
        <dbReference type="Google" id="ProtNLM"/>
    </source>
</evidence>